<protein>
    <submittedName>
        <fullName evidence="2">Uncharacterized protein</fullName>
    </submittedName>
</protein>
<evidence type="ECO:0000313" key="2">
    <source>
        <dbReference type="EMBL" id="KAF9929043.1"/>
    </source>
</evidence>
<dbReference type="EMBL" id="JAAAHW010010203">
    <property type="protein sequence ID" value="KAF9929043.1"/>
    <property type="molecule type" value="Genomic_DNA"/>
</dbReference>
<feature type="transmembrane region" description="Helical" evidence="1">
    <location>
        <begin position="56"/>
        <end position="73"/>
    </location>
</feature>
<feature type="transmembrane region" description="Helical" evidence="1">
    <location>
        <begin position="26"/>
        <end position="44"/>
    </location>
</feature>
<dbReference type="GO" id="GO:0106245">
    <property type="term" value="F:L-serine-phosphatidylethanolamine phosphatidyltransferase activity"/>
    <property type="evidence" value="ECO:0007669"/>
    <property type="project" value="InterPro"/>
</dbReference>
<keyword evidence="1" id="KW-1133">Transmembrane helix</keyword>
<comment type="caution">
    <text evidence="2">The sequence shown here is derived from an EMBL/GenBank/DDBJ whole genome shotgun (WGS) entry which is preliminary data.</text>
</comment>
<dbReference type="GO" id="GO:0006659">
    <property type="term" value="P:phosphatidylserine biosynthetic process"/>
    <property type="evidence" value="ECO:0007669"/>
    <property type="project" value="InterPro"/>
</dbReference>
<organism evidence="2 3">
    <name type="scientific">Modicella reniformis</name>
    <dbReference type="NCBI Taxonomy" id="1440133"/>
    <lineage>
        <taxon>Eukaryota</taxon>
        <taxon>Fungi</taxon>
        <taxon>Fungi incertae sedis</taxon>
        <taxon>Mucoromycota</taxon>
        <taxon>Mortierellomycotina</taxon>
        <taxon>Mortierellomycetes</taxon>
        <taxon>Mortierellales</taxon>
        <taxon>Mortierellaceae</taxon>
        <taxon>Modicella</taxon>
    </lineage>
</organism>
<keyword evidence="1" id="KW-0472">Membrane</keyword>
<sequence>MFGIPGVREAYQYFHDKSCKRIGPQAWLLIANISTELLIVFKFSQGEFPNPAPTEVIYFWTVFITLLVVYPIYQFYLRPKWQEVESEEKIKAQ</sequence>
<name>A0A9P6ILV8_9FUNG</name>
<dbReference type="Proteomes" id="UP000749646">
    <property type="component" value="Unassembled WGS sequence"/>
</dbReference>
<accession>A0A9P6ILV8</accession>
<evidence type="ECO:0000256" key="1">
    <source>
        <dbReference type="SAM" id="Phobius"/>
    </source>
</evidence>
<reference evidence="2" key="1">
    <citation type="journal article" date="2020" name="Fungal Divers.">
        <title>Resolving the Mortierellaceae phylogeny through synthesis of multi-gene phylogenetics and phylogenomics.</title>
        <authorList>
            <person name="Vandepol N."/>
            <person name="Liber J."/>
            <person name="Desiro A."/>
            <person name="Na H."/>
            <person name="Kennedy M."/>
            <person name="Barry K."/>
            <person name="Grigoriev I.V."/>
            <person name="Miller A.N."/>
            <person name="O'Donnell K."/>
            <person name="Stajich J.E."/>
            <person name="Bonito G."/>
        </authorList>
    </citation>
    <scope>NUCLEOTIDE SEQUENCE</scope>
    <source>
        <strain evidence="2">MES-2147</strain>
    </source>
</reference>
<dbReference type="AlphaFoldDB" id="A0A9P6ILV8"/>
<dbReference type="OrthoDB" id="10265393at2759"/>
<gene>
    <name evidence="2" type="ORF">BGZ65_005958</name>
</gene>
<evidence type="ECO:0000313" key="3">
    <source>
        <dbReference type="Proteomes" id="UP000749646"/>
    </source>
</evidence>
<keyword evidence="1" id="KW-0812">Transmembrane</keyword>
<proteinExistence type="predicted"/>
<dbReference type="Pfam" id="PF03034">
    <property type="entry name" value="PSS"/>
    <property type="match status" value="1"/>
</dbReference>
<keyword evidence="3" id="KW-1185">Reference proteome</keyword>
<dbReference type="InterPro" id="IPR004277">
    <property type="entry name" value="PSS"/>
</dbReference>